<dbReference type="InterPro" id="IPR024282">
    <property type="entry name" value="DUF3376"/>
</dbReference>
<dbReference type="RefSeq" id="WP_194213882.1">
    <property type="nucleotide sequence ID" value="NZ_CP061205.1"/>
</dbReference>
<dbReference type="NCBIfam" id="TIGR03607">
    <property type="entry name" value="patatin-like protein"/>
    <property type="match status" value="1"/>
</dbReference>
<dbReference type="InterPro" id="IPR019894">
    <property type="entry name" value="Patatin-related_protein"/>
</dbReference>
<dbReference type="PROSITE" id="PS51635">
    <property type="entry name" value="PNPLA"/>
    <property type="match status" value="1"/>
</dbReference>
<dbReference type="Pfam" id="PF11856">
    <property type="entry name" value="DUF3376"/>
    <property type="match status" value="1"/>
</dbReference>
<accession>A0ABV7D6Y9</accession>
<feature type="active site" description="Proton acceptor" evidence="2">
    <location>
        <position position="328"/>
    </location>
</feature>
<keyword evidence="2" id="KW-0442">Lipid degradation</keyword>
<gene>
    <name evidence="4" type="ORF">ACFOKA_11130</name>
</gene>
<keyword evidence="5" id="KW-1185">Reference proteome</keyword>
<keyword evidence="1 2" id="KW-0443">Lipid metabolism</keyword>
<dbReference type="Pfam" id="PF01734">
    <property type="entry name" value="Patatin"/>
    <property type="match status" value="1"/>
</dbReference>
<dbReference type="SUPFAM" id="SSF52151">
    <property type="entry name" value="FabD/lysophospholipase-like"/>
    <property type="match status" value="1"/>
</dbReference>
<reference evidence="5" key="1">
    <citation type="journal article" date="2019" name="Int. J. Syst. Evol. Microbiol.">
        <title>The Global Catalogue of Microorganisms (GCM) 10K type strain sequencing project: providing services to taxonomists for standard genome sequencing and annotation.</title>
        <authorList>
            <consortium name="The Broad Institute Genomics Platform"/>
            <consortium name="The Broad Institute Genome Sequencing Center for Infectious Disease"/>
            <person name="Wu L."/>
            <person name="Ma J."/>
        </authorList>
    </citation>
    <scope>NUCLEOTIDE SEQUENCE [LARGE SCALE GENOMIC DNA]</scope>
    <source>
        <strain evidence="5">KCTC 62164</strain>
    </source>
</reference>
<comment type="caution">
    <text evidence="4">The sequence shown here is derived from an EMBL/GenBank/DDBJ whole genome shotgun (WGS) entry which is preliminary data.</text>
</comment>
<comment type="caution">
    <text evidence="2">Lacks conserved residue(s) required for the propagation of feature annotation.</text>
</comment>
<evidence type="ECO:0000256" key="1">
    <source>
        <dbReference type="ARBA" id="ARBA00023098"/>
    </source>
</evidence>
<dbReference type="InterPro" id="IPR002641">
    <property type="entry name" value="PNPLA_dom"/>
</dbReference>
<protein>
    <submittedName>
        <fullName evidence="4">Patatin-like protein</fullName>
    </submittedName>
</protein>
<dbReference type="EMBL" id="JBHRSL010000010">
    <property type="protein sequence ID" value="MFC3052454.1"/>
    <property type="molecule type" value="Genomic_DNA"/>
</dbReference>
<evidence type="ECO:0000313" key="5">
    <source>
        <dbReference type="Proteomes" id="UP001595444"/>
    </source>
</evidence>
<dbReference type="Gene3D" id="3.40.1090.10">
    <property type="entry name" value="Cytosolic phospholipase A2 catalytic domain"/>
    <property type="match status" value="1"/>
</dbReference>
<dbReference type="Proteomes" id="UP001595444">
    <property type="component" value="Unassembled WGS sequence"/>
</dbReference>
<feature type="short sequence motif" description="GXSXG" evidence="2">
    <location>
        <begin position="88"/>
        <end position="92"/>
    </location>
</feature>
<sequence>MREQELRLALVCYGGASLAVYMNGIAHEILKLVRASRAYQSQEGDRETFEKAAPRRPYNTDTESLYFELFRGLGKKIDLRVVVDVVSGTSAGGINGIFLARALAHDLDFDPLRNMWMELGDIEQLMEADTLADRTSKFYMYPFIWLFGDRVYDEENPDAESKQKLSRFLRSRWFKPPFSGTRMLDWMLTACTNMGKPEAGKSLLPPGHRLDLFVSLTNFFGQERQLKLHDPASIIERQHKVSLNFTYLDAEGQGTISEFGDDNIPALGFAARATSSFPGAFPPIRFMDLEEHLKKTGMKWPARHKFLHKNFPHYAGEPDRLAAMSFIDGGVTNNKPFKKALEAVYNRAAHREVDRRVIYVDPSPDDPAERLNTIPKAIPGFFRTILSSLAEIPRSEPIYGDLRGIEETNKKSRRLESVFHTVEADVHVLVDEMLTLDNSLKIETAMLASWRERAHRLAQEKAGFSYGTYLQNKVQQLLEKLAGLIVGIAQREGKTLDEDHVLTLVTSWAYSENILQAITGKSLNDMQIYIGFLRQFDVDFRVRRLRFTVKKLNSYLQRVPGGAPGAFYKVTKKQIYKSLEAFRVCWRPEFFQETVADVWPDKEKLDLDIIKSLMGTFSTKMELEDLDFVCDEFFALTLSSLLDEDLKLTVFRAYVGYPFYDILTQPMAAHADLLEVDEIRVDRISPVDCGHLHESDKAPLMGTGLFNFGAFFSRKARENDYLWGRIHASNRLVDFVLDSAGADNVPKGFNKDQFKCRLINSILDNEERYTRYSADLIERLREKFKVIKDPEVS</sequence>
<feature type="domain" description="PNPLA" evidence="3">
    <location>
        <begin position="10"/>
        <end position="341"/>
    </location>
</feature>
<proteinExistence type="predicted"/>
<dbReference type="InterPro" id="IPR016035">
    <property type="entry name" value="Acyl_Trfase/lysoPLipase"/>
</dbReference>
<evidence type="ECO:0000256" key="2">
    <source>
        <dbReference type="PROSITE-ProRule" id="PRU01161"/>
    </source>
</evidence>
<evidence type="ECO:0000259" key="3">
    <source>
        <dbReference type="PROSITE" id="PS51635"/>
    </source>
</evidence>
<keyword evidence="2" id="KW-0378">Hydrolase</keyword>
<feature type="short sequence motif" description="DGA/G" evidence="2">
    <location>
        <begin position="328"/>
        <end position="330"/>
    </location>
</feature>
<organism evidence="4 5">
    <name type="scientific">Kordiimonas pumila</name>
    <dbReference type="NCBI Taxonomy" id="2161677"/>
    <lineage>
        <taxon>Bacteria</taxon>
        <taxon>Pseudomonadati</taxon>
        <taxon>Pseudomonadota</taxon>
        <taxon>Alphaproteobacteria</taxon>
        <taxon>Kordiimonadales</taxon>
        <taxon>Kordiimonadaceae</taxon>
        <taxon>Kordiimonas</taxon>
    </lineage>
</organism>
<feature type="active site" description="Nucleophile" evidence="2">
    <location>
        <position position="90"/>
    </location>
</feature>
<evidence type="ECO:0000313" key="4">
    <source>
        <dbReference type="EMBL" id="MFC3052454.1"/>
    </source>
</evidence>
<name>A0ABV7D6Y9_9PROT</name>